<dbReference type="InterPro" id="IPR039424">
    <property type="entry name" value="SBP_5"/>
</dbReference>
<dbReference type="PANTHER" id="PTHR30290:SF65">
    <property type="entry name" value="MONOACYL PHOSPHATIDYLINOSITOL TETRAMANNOSIDE-BINDING PROTEIN LPQW-RELATED"/>
    <property type="match status" value="1"/>
</dbReference>
<dbReference type="GO" id="GO:0015833">
    <property type="term" value="P:peptide transport"/>
    <property type="evidence" value="ECO:0007669"/>
    <property type="project" value="TreeGrafter"/>
</dbReference>
<dbReference type="GO" id="GO:1904680">
    <property type="term" value="F:peptide transmembrane transporter activity"/>
    <property type="evidence" value="ECO:0007669"/>
    <property type="project" value="TreeGrafter"/>
</dbReference>
<evidence type="ECO:0000313" key="3">
    <source>
        <dbReference type="Proteomes" id="UP000321577"/>
    </source>
</evidence>
<dbReference type="GO" id="GO:0043190">
    <property type="term" value="C:ATP-binding cassette (ABC) transporter complex"/>
    <property type="evidence" value="ECO:0007669"/>
    <property type="project" value="InterPro"/>
</dbReference>
<feature type="domain" description="Solute-binding protein family 5" evidence="1">
    <location>
        <begin position="241"/>
        <end position="578"/>
    </location>
</feature>
<dbReference type="Proteomes" id="UP000321577">
    <property type="component" value="Unassembled WGS sequence"/>
</dbReference>
<evidence type="ECO:0000313" key="2">
    <source>
        <dbReference type="EMBL" id="GEP45997.1"/>
    </source>
</evidence>
<dbReference type="PANTHER" id="PTHR30290">
    <property type="entry name" value="PERIPLASMIC BINDING COMPONENT OF ABC TRANSPORTER"/>
    <property type="match status" value="1"/>
</dbReference>
<dbReference type="Gene3D" id="3.10.105.10">
    <property type="entry name" value="Dipeptide-binding Protein, Domain 3"/>
    <property type="match status" value="1"/>
</dbReference>
<organism evidence="2 3">
    <name type="scientific">Brevifollis gellanilyticus</name>
    <dbReference type="NCBI Taxonomy" id="748831"/>
    <lineage>
        <taxon>Bacteria</taxon>
        <taxon>Pseudomonadati</taxon>
        <taxon>Verrucomicrobiota</taxon>
        <taxon>Verrucomicrobiia</taxon>
        <taxon>Verrucomicrobiales</taxon>
        <taxon>Verrucomicrobiaceae</taxon>
    </lineage>
</organism>
<gene>
    <name evidence="2" type="ORF">BGE01nite_52880</name>
</gene>
<reference evidence="2 3" key="1">
    <citation type="submission" date="2019-07" db="EMBL/GenBank/DDBJ databases">
        <title>Whole genome shotgun sequence of Brevifollis gellanilyticus NBRC 108608.</title>
        <authorList>
            <person name="Hosoyama A."/>
            <person name="Uohara A."/>
            <person name="Ohji S."/>
            <person name="Ichikawa N."/>
        </authorList>
    </citation>
    <scope>NUCLEOTIDE SEQUENCE [LARGE SCALE GENOMIC DNA]</scope>
    <source>
        <strain evidence="2 3">NBRC 108608</strain>
    </source>
</reference>
<sequence length="682" mass="75368">MAWTRLLFPGVTLVALAIGGWSAWQAAHTKRSATSDVVMLLPGPLPRLNPFLPASESERQIIDLIHEPLVRIGRDGRLATALAEQWQWRQDMTCWFASAAAARDAAEELRAQPVEKRASWDLESVATQGEALVVRFTRPGSAVAQEVQEAIAASAPQKLTFMRIAADNSARPVLEEFARHADHAATTKRLWFDDDGTCEIATTRTGLQAQQVLMEWFMSRRLLAPEITPVGEVTALLEPVLDFRLKPARQWPDGSAITAADVRATLDLVLPRPWPLPGRDAFRQIQSITEPEAGLVRIIYRKAYSPALAAWTTLPILPAKWLEKHEDDFGTTSPPGAGSWQVSQKDPARLWLEKQRTLSAGEATPKIQMLAATSPLQVRIGLSTQSFDLAWPSEASRELLHAKPILKIMPSPARHQIMLVWNTSASMLKDARLRRGLGLALDREALSRAMPDGLGRPYDSFFPPGFWFSTDKEAAPANLEESTHQLSEAGWLRDVQGRLRHGTEEMRLRLVIPDGNTDRLRLAQALAKQWQEIGVHVDIAEVTAQSYFMELQAGRFDAALIGGELSPGWDVLPFWHSSHGGGHGRNVSQMADPQLDLLLEALVSEFDPAQIPARAAAVEARLHALQPAMPLFTDLSEIAVREARFPGLPDLDTTRGVTLQELLPALTPASRPQVKLEMLTPK</sequence>
<dbReference type="Pfam" id="PF00496">
    <property type="entry name" value="SBP_bac_5"/>
    <property type="match status" value="1"/>
</dbReference>
<name>A0A512MGX6_9BACT</name>
<evidence type="ECO:0000259" key="1">
    <source>
        <dbReference type="Pfam" id="PF00496"/>
    </source>
</evidence>
<dbReference type="OrthoDB" id="9796817at2"/>
<keyword evidence="3" id="KW-1185">Reference proteome</keyword>
<dbReference type="RefSeq" id="WP_146855457.1">
    <property type="nucleotide sequence ID" value="NZ_BKAG01000066.1"/>
</dbReference>
<accession>A0A512MGX6</accession>
<dbReference type="GO" id="GO:0030288">
    <property type="term" value="C:outer membrane-bounded periplasmic space"/>
    <property type="evidence" value="ECO:0007669"/>
    <property type="project" value="UniProtKB-ARBA"/>
</dbReference>
<dbReference type="InterPro" id="IPR030678">
    <property type="entry name" value="Peptide/Ni-bd"/>
</dbReference>
<comment type="caution">
    <text evidence="2">The sequence shown here is derived from an EMBL/GenBank/DDBJ whole genome shotgun (WGS) entry which is preliminary data.</text>
</comment>
<dbReference type="SUPFAM" id="SSF53850">
    <property type="entry name" value="Periplasmic binding protein-like II"/>
    <property type="match status" value="2"/>
</dbReference>
<protein>
    <recommendedName>
        <fullName evidence="1">Solute-binding protein family 5 domain-containing protein</fullName>
    </recommendedName>
</protein>
<proteinExistence type="predicted"/>
<dbReference type="Gene3D" id="3.40.190.10">
    <property type="entry name" value="Periplasmic binding protein-like II"/>
    <property type="match status" value="2"/>
</dbReference>
<dbReference type="InterPro" id="IPR000914">
    <property type="entry name" value="SBP_5_dom"/>
</dbReference>
<dbReference type="PIRSF" id="PIRSF002741">
    <property type="entry name" value="MppA"/>
    <property type="match status" value="1"/>
</dbReference>
<dbReference type="AlphaFoldDB" id="A0A512MGX6"/>
<dbReference type="EMBL" id="BKAG01000066">
    <property type="protein sequence ID" value="GEP45997.1"/>
    <property type="molecule type" value="Genomic_DNA"/>
</dbReference>